<protein>
    <recommendedName>
        <fullName evidence="1">Thioesterase domain-containing protein</fullName>
    </recommendedName>
</protein>
<evidence type="ECO:0000313" key="3">
    <source>
        <dbReference type="Proteomes" id="UP000007587"/>
    </source>
</evidence>
<dbReference type="PANTHER" id="PTHR42856:SF1">
    <property type="entry name" value="ACYL-COENZYME A THIOESTERASE PAAI"/>
    <property type="match status" value="1"/>
</dbReference>
<dbReference type="Pfam" id="PF03061">
    <property type="entry name" value="4HBT"/>
    <property type="match status" value="1"/>
</dbReference>
<keyword evidence="3" id="KW-1185">Reference proteome</keyword>
<dbReference type="KEGG" id="ccx:COCOR_05105"/>
<sequence>MQTTTSPAPEDRQAFYDALMRILPLAPINKLYQPRDLVVRKGEASLEMPVLEQFFNGGHMVHGSTYFKGLDEAAWFAANSLADRFALATTSFTTYIVRAVRKGNLQVRARVISATPNLVVVEADMFNDGDVLVARGSGTFQPTQVPISVLLPPSSPPPGDSKP</sequence>
<organism evidence="2 3">
    <name type="scientific">Corallococcus coralloides (strain ATCC 25202 / DSM 2259 / NBRC 100086 / M2)</name>
    <name type="common">Myxococcus coralloides</name>
    <dbReference type="NCBI Taxonomy" id="1144275"/>
    <lineage>
        <taxon>Bacteria</taxon>
        <taxon>Pseudomonadati</taxon>
        <taxon>Myxococcota</taxon>
        <taxon>Myxococcia</taxon>
        <taxon>Myxococcales</taxon>
        <taxon>Cystobacterineae</taxon>
        <taxon>Myxococcaceae</taxon>
        <taxon>Corallococcus</taxon>
    </lineage>
</organism>
<reference evidence="2 3" key="1">
    <citation type="journal article" date="2012" name="J. Bacteriol.">
        <title>Complete Genome Sequence of the Fruiting Myxobacterium Corallococcus coralloides DSM 2259.</title>
        <authorList>
            <person name="Huntley S."/>
            <person name="Zhang Y."/>
            <person name="Treuner-Lange A."/>
            <person name="Kneip S."/>
            <person name="Sensen C.W."/>
            <person name="Sogaard-Andersen L."/>
        </authorList>
    </citation>
    <scope>NUCLEOTIDE SEQUENCE [LARGE SCALE GENOMIC DNA]</scope>
    <source>
        <strain evidence="3">ATCC 25202 / DSM 2259 / NBRC 100086 / M2</strain>
    </source>
</reference>
<accession>H8MRC4</accession>
<dbReference type="Gene3D" id="3.10.129.10">
    <property type="entry name" value="Hotdog Thioesterase"/>
    <property type="match status" value="1"/>
</dbReference>
<dbReference type="eggNOG" id="COG2050">
    <property type="taxonomic scope" value="Bacteria"/>
</dbReference>
<dbReference type="SUPFAM" id="SSF54637">
    <property type="entry name" value="Thioesterase/thiol ester dehydrase-isomerase"/>
    <property type="match status" value="1"/>
</dbReference>
<dbReference type="InParanoid" id="H8MRC4"/>
<proteinExistence type="predicted"/>
<dbReference type="AlphaFoldDB" id="H8MRC4"/>
<dbReference type="Proteomes" id="UP000007587">
    <property type="component" value="Chromosome"/>
</dbReference>
<evidence type="ECO:0000259" key="1">
    <source>
        <dbReference type="Pfam" id="PF03061"/>
    </source>
</evidence>
<dbReference type="InterPro" id="IPR052723">
    <property type="entry name" value="Acyl-CoA_thioesterase_PaaI"/>
</dbReference>
<dbReference type="CDD" id="cd03443">
    <property type="entry name" value="PaaI_thioesterase"/>
    <property type="match status" value="1"/>
</dbReference>
<dbReference type="GO" id="GO:0016289">
    <property type="term" value="F:acyl-CoA hydrolase activity"/>
    <property type="evidence" value="ECO:0007669"/>
    <property type="project" value="TreeGrafter"/>
</dbReference>
<reference evidence="3" key="2">
    <citation type="submission" date="2012-03" db="EMBL/GenBank/DDBJ databases">
        <title>Genome sequence of the fruiting myxobacterium Corallococcus coralloides DSM 2259.</title>
        <authorList>
            <person name="Huntley S."/>
            <person name="Zhang Y."/>
            <person name="Treuner-Lange A."/>
            <person name="Sensen C.W."/>
            <person name="Sogaard-Andersen L."/>
        </authorList>
    </citation>
    <scope>NUCLEOTIDE SEQUENCE [LARGE SCALE GENOMIC DNA]</scope>
    <source>
        <strain evidence="3">ATCC 25202 / DSM 2259 / NBRC 100086 / M2</strain>
    </source>
</reference>
<dbReference type="HOGENOM" id="CLU_142277_0_0_7"/>
<dbReference type="InterPro" id="IPR029069">
    <property type="entry name" value="HotDog_dom_sf"/>
</dbReference>
<dbReference type="RefSeq" id="WP_014397898.1">
    <property type="nucleotide sequence ID" value="NC_017030.1"/>
</dbReference>
<gene>
    <name evidence="2" type="ordered locus">COCOR_05105</name>
</gene>
<dbReference type="PANTHER" id="PTHR42856">
    <property type="entry name" value="ACYL-COENZYME A THIOESTERASE PAAI"/>
    <property type="match status" value="1"/>
</dbReference>
<evidence type="ECO:0000313" key="2">
    <source>
        <dbReference type="EMBL" id="AFE06194.1"/>
    </source>
</evidence>
<dbReference type="InterPro" id="IPR006683">
    <property type="entry name" value="Thioestr_dom"/>
</dbReference>
<feature type="domain" description="Thioesterase" evidence="1">
    <location>
        <begin position="60"/>
        <end position="133"/>
    </location>
</feature>
<dbReference type="EMBL" id="CP003389">
    <property type="protein sequence ID" value="AFE06194.1"/>
    <property type="molecule type" value="Genomic_DNA"/>
</dbReference>
<dbReference type="STRING" id="1144275.COCOR_05105"/>
<dbReference type="OrthoDB" id="344730at2"/>
<name>H8MRC4_CORCM</name>